<evidence type="ECO:0000313" key="1">
    <source>
        <dbReference type="EMBL" id="SUZ48804.1"/>
    </source>
</evidence>
<reference evidence="1" key="1">
    <citation type="submission" date="2018-05" db="EMBL/GenBank/DDBJ databases">
        <authorList>
            <person name="Lanie J.A."/>
            <person name="Ng W.-L."/>
            <person name="Kazmierczak K.M."/>
            <person name="Andrzejewski T.M."/>
            <person name="Davidsen T.M."/>
            <person name="Wayne K.J."/>
            <person name="Tettelin H."/>
            <person name="Glass J.I."/>
            <person name="Rusch D."/>
            <person name="Podicherti R."/>
            <person name="Tsui H.-C.T."/>
            <person name="Winkler M.E."/>
        </authorList>
    </citation>
    <scope>NUCLEOTIDE SEQUENCE</scope>
</reference>
<dbReference type="SUPFAM" id="SSF48452">
    <property type="entry name" value="TPR-like"/>
    <property type="match status" value="1"/>
</dbReference>
<dbReference type="InterPro" id="IPR019734">
    <property type="entry name" value="TPR_rpt"/>
</dbReference>
<accession>A0A381N418</accession>
<dbReference type="EMBL" id="UINC01000087">
    <property type="protein sequence ID" value="SUZ48804.1"/>
    <property type="molecule type" value="Genomic_DNA"/>
</dbReference>
<proteinExistence type="predicted"/>
<dbReference type="Pfam" id="PF13174">
    <property type="entry name" value="TPR_6"/>
    <property type="match status" value="2"/>
</dbReference>
<organism evidence="1">
    <name type="scientific">marine metagenome</name>
    <dbReference type="NCBI Taxonomy" id="408172"/>
    <lineage>
        <taxon>unclassified sequences</taxon>
        <taxon>metagenomes</taxon>
        <taxon>ecological metagenomes</taxon>
    </lineage>
</organism>
<name>A0A381N418_9ZZZZ</name>
<sequence length="244" mass="27952">MKIQLILPLVGLLLIGGCSKSSGELFELSEENLKNNQIDQAVGDLEKLLNKFPQDSLASQAQYKLASIHLNWKNDLTAGYAALQNTVTKYENSIQGEQAQIEINEFPEYIINKAESLRKRKMIKEAVDHLMYMTEKYSQHELTPKGQYMLGDIYMNDFRDFTTAIQEYRKVVEKYGGSPQEPHALFMIGYIYANVVNDSKSAEIEYKEFLKRFPNHELSPSVQFEIEFLGKSIDEIPALKHITS</sequence>
<protein>
    <submittedName>
        <fullName evidence="1">Uncharacterized protein</fullName>
    </submittedName>
</protein>
<dbReference type="AlphaFoldDB" id="A0A381N418"/>
<gene>
    <name evidence="1" type="ORF">METZ01_LOCUS1658</name>
</gene>
<dbReference type="InterPro" id="IPR011990">
    <property type="entry name" value="TPR-like_helical_dom_sf"/>
</dbReference>
<dbReference type="Gene3D" id="1.25.40.10">
    <property type="entry name" value="Tetratricopeptide repeat domain"/>
    <property type="match status" value="2"/>
</dbReference>
<dbReference type="PROSITE" id="PS51257">
    <property type="entry name" value="PROKAR_LIPOPROTEIN"/>
    <property type="match status" value="1"/>
</dbReference>